<keyword evidence="2" id="KW-1185">Reference proteome</keyword>
<sequence length="400" mass="42307">MNMKSLRLLVLAGAGLAIFAAGVASAAEQEHWRVFVADHSAPTVRAVDVKTGSVLATVGVQAPAALEASRSGRTVFAVQSDADRVSAIASGVALDDHGDHGDLKLTTPYLLNAVSKGARPVHLVEHDGKIAIFHDGDGSVAILAEAQFAKGKLAPHRLVTAAPHHGVAVPLGDKALVSIPNPKDADELPIGMRLIDEQGKPVADYACPDLHGEASSGPLLAIACATGLLVVDSQKVEPRITFLPYSSSLPEGKATTLRGAKSLRYFIGNYGPEAIVLVDLSAPEPFRLVKLPARRVDFTIDPEHSDRIYVFTEDGFLHRIDAIKGEIVKSAKLTQAYSMDGHWRDPRPRLAVAGEEIVVSDPLASTLRVVNPETLAESRSIDIDGMPYGLVALGGSGEIH</sequence>
<proteinExistence type="predicted"/>
<name>A0ACC5REE6_9HYPH</name>
<evidence type="ECO:0000313" key="2">
    <source>
        <dbReference type="Proteomes" id="UP000616151"/>
    </source>
</evidence>
<accession>A0ACC5REE6</accession>
<reference evidence="1" key="1">
    <citation type="submission" date="2021-01" db="EMBL/GenBank/DDBJ databases">
        <authorList>
            <person name="Sun Q."/>
        </authorList>
    </citation>
    <scope>NUCLEOTIDE SEQUENCE</scope>
    <source>
        <strain evidence="1">YIM B02566</strain>
    </source>
</reference>
<comment type="caution">
    <text evidence="1">The sequence shown here is derived from an EMBL/GenBank/DDBJ whole genome shotgun (WGS) entry which is preliminary data.</text>
</comment>
<dbReference type="Proteomes" id="UP000616151">
    <property type="component" value="Unassembled WGS sequence"/>
</dbReference>
<gene>
    <name evidence="1" type="primary">aztD</name>
    <name evidence="1" type="ORF">JHL16_31800</name>
</gene>
<protein>
    <submittedName>
        <fullName evidence="1">Metallochaperone AztD</fullName>
    </submittedName>
</protein>
<evidence type="ECO:0000313" key="1">
    <source>
        <dbReference type="EMBL" id="MBK1870993.1"/>
    </source>
</evidence>
<dbReference type="EMBL" id="JAENHL010000008">
    <property type="protein sequence ID" value="MBK1870993.1"/>
    <property type="molecule type" value="Genomic_DNA"/>
</dbReference>
<organism evidence="1 2">
    <name type="scientific">Taklimakanibacter albus</name>
    <dbReference type="NCBI Taxonomy" id="2800327"/>
    <lineage>
        <taxon>Bacteria</taxon>
        <taxon>Pseudomonadati</taxon>
        <taxon>Pseudomonadota</taxon>
        <taxon>Alphaproteobacteria</taxon>
        <taxon>Hyphomicrobiales</taxon>
        <taxon>Aestuariivirgaceae</taxon>
        <taxon>Taklimakanibacter</taxon>
    </lineage>
</organism>